<dbReference type="NCBIfam" id="TIGR02578">
    <property type="entry name" value="cas_TM1811_Csm1"/>
    <property type="match status" value="1"/>
</dbReference>
<evidence type="ECO:0000256" key="7">
    <source>
        <dbReference type="ARBA" id="ARBA00022801"/>
    </source>
</evidence>
<dbReference type="GO" id="GO:0004519">
    <property type="term" value="F:endonuclease activity"/>
    <property type="evidence" value="ECO:0007669"/>
    <property type="project" value="UniProtKB-KW"/>
</dbReference>
<comment type="similarity">
    <text evidence="1">Belongs to the CRISPR-associated Cas10/Csm1 family.</text>
</comment>
<evidence type="ECO:0000256" key="6">
    <source>
        <dbReference type="ARBA" id="ARBA00022759"/>
    </source>
</evidence>
<evidence type="ECO:0000313" key="13">
    <source>
        <dbReference type="EMBL" id="QGU32422.1"/>
    </source>
</evidence>
<evidence type="ECO:0000256" key="8">
    <source>
        <dbReference type="ARBA" id="ARBA00022839"/>
    </source>
</evidence>
<dbReference type="OrthoDB" id="9768769at2"/>
<dbReference type="InterPro" id="IPR043128">
    <property type="entry name" value="Rev_trsase/Diguanyl_cyclase"/>
</dbReference>
<evidence type="ECO:0000256" key="4">
    <source>
        <dbReference type="ARBA" id="ARBA00022722"/>
    </source>
</evidence>
<dbReference type="Gene3D" id="3.30.70.270">
    <property type="match status" value="1"/>
</dbReference>
<dbReference type="Pfam" id="PF22335">
    <property type="entry name" value="Cas10-Cmr2_palm2"/>
    <property type="match status" value="1"/>
</dbReference>
<dbReference type="PANTHER" id="PTHR36528:SF1">
    <property type="entry name" value="CRISPR SYSTEM SINGLE-STRAND-SPECIFIC DEOXYRIBONUCLEASE CAS10_CSM1 (SUBTYPE III-A)"/>
    <property type="match status" value="1"/>
</dbReference>
<dbReference type="InterPro" id="IPR041062">
    <property type="entry name" value="Csm1_B"/>
</dbReference>
<dbReference type="KEGG" id="ttp:E6P07_05110"/>
<keyword evidence="6" id="KW-0255">Endonuclease</keyword>
<keyword evidence="9" id="KW-0067">ATP-binding</keyword>
<dbReference type="EMBL" id="CP039268">
    <property type="protein sequence ID" value="QGU32422.1"/>
    <property type="molecule type" value="Genomic_DNA"/>
</dbReference>
<keyword evidence="10" id="KW-0051">Antiviral defense</keyword>
<evidence type="ECO:0000259" key="12">
    <source>
        <dbReference type="PROSITE" id="PS50887"/>
    </source>
</evidence>
<proteinExistence type="inferred from homology"/>
<gene>
    <name evidence="13" type="primary">cas10</name>
    <name evidence="13" type="ORF">E6P07_05110</name>
</gene>
<evidence type="ECO:0000256" key="10">
    <source>
        <dbReference type="ARBA" id="ARBA00023118"/>
    </source>
</evidence>
<dbReference type="AlphaFoldDB" id="A0A6I6E3T4"/>
<keyword evidence="4" id="KW-0540">Nuclease</keyword>
<evidence type="ECO:0000256" key="3">
    <source>
        <dbReference type="ARBA" id="ARBA00022679"/>
    </source>
</evidence>
<dbReference type="PANTHER" id="PTHR36528">
    <property type="entry name" value="CRISPR SYSTEM SINGLE-STRAND-SPECIFIC DEOXYRIBONUCLEASE CAS10/CSM1 (SUBTYPE III-A)"/>
    <property type="match status" value="1"/>
</dbReference>
<dbReference type="GO" id="GO:0051607">
    <property type="term" value="P:defense response to virus"/>
    <property type="evidence" value="ECO:0007669"/>
    <property type="project" value="UniProtKB-KW"/>
</dbReference>
<organism evidence="13 14">
    <name type="scientific">Thermochromatium tepidum ATCC 43061</name>
    <dbReference type="NCBI Taxonomy" id="316276"/>
    <lineage>
        <taxon>Bacteria</taxon>
        <taxon>Pseudomonadati</taxon>
        <taxon>Pseudomonadota</taxon>
        <taxon>Gammaproteobacteria</taxon>
        <taxon>Chromatiales</taxon>
        <taxon>Chromatiaceae</taxon>
        <taxon>Thermochromatium</taxon>
    </lineage>
</organism>
<evidence type="ECO:0000256" key="5">
    <source>
        <dbReference type="ARBA" id="ARBA00022741"/>
    </source>
</evidence>
<dbReference type="GO" id="GO:0004527">
    <property type="term" value="F:exonuclease activity"/>
    <property type="evidence" value="ECO:0007669"/>
    <property type="project" value="UniProtKB-KW"/>
</dbReference>
<evidence type="ECO:0000256" key="9">
    <source>
        <dbReference type="ARBA" id="ARBA00022840"/>
    </source>
</evidence>
<evidence type="ECO:0000313" key="14">
    <source>
        <dbReference type="Proteomes" id="UP000426424"/>
    </source>
</evidence>
<dbReference type="Pfam" id="PF18211">
    <property type="entry name" value="Csm1_B"/>
    <property type="match status" value="1"/>
</dbReference>
<evidence type="ECO:0000256" key="11">
    <source>
        <dbReference type="ARBA" id="ARBA00032922"/>
    </source>
</evidence>
<keyword evidence="5" id="KW-0547">Nucleotide-binding</keyword>
<dbReference type="Gene3D" id="1.10.3210.10">
    <property type="entry name" value="Hypothetical protein af1432"/>
    <property type="match status" value="1"/>
</dbReference>
<sequence>MEKPMTHDDRLAASCRVALAGLLHDVGKFAERAGLMIDPEALETHLQLYARRQEQGGRHWYSHRHAAYTALAIDQLEPHLPGLVGQDMTPFAAWKDRDADDSLINAAACHHKPTTFMQWIIATADRVASGFERETFDRYNDSEEQTSTKLNHITSRQLTLFEQICLDETDTKPETLTKRYPLRPLAPLTLFPVPAKEVETNQVGQAQADYRRLWDGFLEALTAIPTSHRARLDLWLDHFETLWLTFTHAIPSATAFGVRPEVSLYDHSKAVAALAVALWRYHHERGDDPEAVAQAQHDRRDWDESKLLLIQGDLFGIQEFIFASGGETNRRAAKLLRGRSFYVGLLTECAAMRVLDALALPATSQIINAAGKFLIVAPNTAETLEALKRVRRDIDAWCLEHSHGQFGVGLAWMAASCNDFLTSTHPSHNGRGTGVRGFDALMKRLFAQLEQAKAQRFGLCGESAPTAAFTGFLDRFDNTRGVCQIDGRSPAVTHLTEAGRTIQLGRLAKDQIDLGNWLTRHERLLVSRSPIVRDTLAIDLFGYRIGFTGDEEASGRFGPEVWCDNLLRVWDFSLPDEDGTCPLWNGYARRAINAYIPRFLGDEVGHPWFEDKYGRADPEEPFDAGPGEPKTFNHLACEDQRLDGRGRWVGIRALTTLKGDVDNLGAIFQRGLKAPTFAKMAALSRQMNAFFALYLPWLCRTRYKNAYTVFAGGDDFFLIGPWKTQMDLARELRAAFRCYVAENPGIHFSAGLSTTKPGLPVRHLAELGEQALEAAKTHRPAKDSVTGFGQTVPWTTFDELDQARTELEGLVTEIGLSTGYLYGLLELIDKAERFQNPKTARPEDAIWHSQFAYRTYRMLEQRLRGRDLEPERRRLMQRLAQVIAQQGIERFGGAYRLALFTHLYQTRD</sequence>
<evidence type="ECO:0000256" key="2">
    <source>
        <dbReference type="ARBA" id="ARBA00014333"/>
    </source>
</evidence>
<reference evidence="13 14" key="1">
    <citation type="submission" date="2019-12" db="EMBL/GenBank/DDBJ databases">
        <title>The complete genome of the thermophilic, anoxygenic phototrophic gammaproteobacterium Thermochromatium tepidum.</title>
        <authorList>
            <person name="Sattley W.M."/>
            <person name="Swingley W.D."/>
            <person name="Burchell B.M."/>
            <person name="Gurbani S.A."/>
            <person name="Kujawa C.M."/>
            <person name="Nuccio D.A."/>
            <person name="Schladweiler J."/>
            <person name="Shaffer K.N."/>
            <person name="Stokes L.M."/>
            <person name="Touchman J.W."/>
            <person name="Blankenship R.E."/>
            <person name="Madigan M.T."/>
        </authorList>
    </citation>
    <scope>NUCLEOTIDE SEQUENCE [LARGE SCALE GENOMIC DNA]</scope>
    <source>
        <strain evidence="13 14">ATCC 43061</strain>
    </source>
</reference>
<dbReference type="InterPro" id="IPR054767">
    <property type="entry name" value="Cas10-Cmr2_palm2"/>
</dbReference>
<protein>
    <recommendedName>
        <fullName evidence="2">CRISPR system single-strand-specific deoxyribonuclease Cas10/Csm1 (subtype III-A)</fullName>
    </recommendedName>
    <alternativeName>
        <fullName evidence="11">Cyclic oligoadenylate synthase</fullName>
    </alternativeName>
</protein>
<keyword evidence="8" id="KW-0269">Exonuclease</keyword>
<dbReference type="GO" id="GO:0005524">
    <property type="term" value="F:ATP binding"/>
    <property type="evidence" value="ECO:0007669"/>
    <property type="project" value="UniProtKB-KW"/>
</dbReference>
<name>A0A6I6E3T4_THETI</name>
<accession>A0A6I6E3T4</accession>
<keyword evidence="7" id="KW-0378">Hydrolase</keyword>
<evidence type="ECO:0000256" key="1">
    <source>
        <dbReference type="ARBA" id="ARBA00005700"/>
    </source>
</evidence>
<keyword evidence="3" id="KW-0808">Transferase</keyword>
<dbReference type="InterPro" id="IPR000160">
    <property type="entry name" value="GGDEF_dom"/>
</dbReference>
<dbReference type="PROSITE" id="PS50887">
    <property type="entry name" value="GGDEF"/>
    <property type="match status" value="1"/>
</dbReference>
<dbReference type="GO" id="GO:0016740">
    <property type="term" value="F:transferase activity"/>
    <property type="evidence" value="ECO:0007669"/>
    <property type="project" value="UniProtKB-KW"/>
</dbReference>
<keyword evidence="14" id="KW-1185">Reference proteome</keyword>
<dbReference type="InterPro" id="IPR013408">
    <property type="entry name" value="Cas10/Csm1"/>
</dbReference>
<dbReference type="InterPro" id="IPR052117">
    <property type="entry name" value="Cas10/Csm1_subtype-III-A"/>
</dbReference>
<feature type="domain" description="GGDEF" evidence="12">
    <location>
        <begin position="652"/>
        <end position="790"/>
    </location>
</feature>
<dbReference type="Proteomes" id="UP000426424">
    <property type="component" value="Chromosome"/>
</dbReference>